<proteinExistence type="predicted"/>
<accession>A0A5J4Q086</accession>
<dbReference type="EMBL" id="SNRY01005657">
    <property type="protein sequence ID" value="KAA6314419.1"/>
    <property type="molecule type" value="Genomic_DNA"/>
</dbReference>
<reference evidence="1" key="1">
    <citation type="submission" date="2019-03" db="EMBL/GenBank/DDBJ databases">
        <title>Single cell metagenomics reveals metabolic interactions within the superorganism composed of flagellate Streblomastix strix and complex community of Bacteroidetes bacteria on its surface.</title>
        <authorList>
            <person name="Treitli S.C."/>
            <person name="Kolisko M."/>
            <person name="Husnik F."/>
            <person name="Keeling P."/>
            <person name="Hampl V."/>
        </authorList>
    </citation>
    <scope>NUCLEOTIDE SEQUENCE</scope>
    <source>
        <strain evidence="1">STM</strain>
    </source>
</reference>
<sequence>MGNQKKKQAKTKEPVKLRYKELSNGNQSIYL</sequence>
<evidence type="ECO:0000313" key="1">
    <source>
        <dbReference type="EMBL" id="KAA6314419.1"/>
    </source>
</evidence>
<comment type="caution">
    <text evidence="1">The sequence shown here is derived from an EMBL/GenBank/DDBJ whole genome shotgun (WGS) entry which is preliminary data.</text>
</comment>
<gene>
    <name evidence="1" type="ORF">EZS27_034963</name>
</gene>
<name>A0A5J4Q086_9ZZZZ</name>
<dbReference type="AlphaFoldDB" id="A0A5J4Q086"/>
<feature type="non-terminal residue" evidence="1">
    <location>
        <position position="31"/>
    </location>
</feature>
<protein>
    <submittedName>
        <fullName evidence="1">Tyrosine recombinase XerD</fullName>
    </submittedName>
</protein>
<organism evidence="1">
    <name type="scientific">termite gut metagenome</name>
    <dbReference type="NCBI Taxonomy" id="433724"/>
    <lineage>
        <taxon>unclassified sequences</taxon>
        <taxon>metagenomes</taxon>
        <taxon>organismal metagenomes</taxon>
    </lineage>
</organism>